<dbReference type="Gene3D" id="2.130.10.10">
    <property type="entry name" value="YVTN repeat-like/Quinoprotein amine dehydrogenase"/>
    <property type="match status" value="1"/>
</dbReference>
<sequence length="416" mass="43335">MSFSLLVTSCSLPGGDADPEGAEEVPEPSAVASVSGIGWEWEAPEGRTIERVEPVPAGAAVVLDTGVVVLHGQTGDEVWSHLAPTGARFTATRTVDGSAFLVAHGAEDVAVPEESVVLDAATGAEEGEFRVLEDTAPWGLWRVSRDERVSRPAGVSEEFRPISVAEVGTGELRWEQEESLECEAAPGLPAQQVDALLHESVLAVLVTCSPEQQEESMEVTTAVVGLDLGDGGELWREEFTYEAAGPFPVTSISLEGDAVVLQGVQLPEAHVIDASAGEIVASTPQDVVGMFGGDILAWDGSSGAGGRYDLLGSDLETVESVELSRSGGSLVSEEDVLPLGDGLVSVEFLEEGGASSGLTLGFTPWGAAETEVLDAGFPIGADDYFDRFTGQVVEVPGAVVLVDGRSSEPTQLVAYQ</sequence>
<dbReference type="RefSeq" id="WP_330090270.1">
    <property type="nucleotide sequence ID" value="NZ_JAUZMY010000003.1"/>
</dbReference>
<dbReference type="SUPFAM" id="SSF50998">
    <property type="entry name" value="Quinoprotein alcohol dehydrogenase-like"/>
    <property type="match status" value="1"/>
</dbReference>
<comment type="caution">
    <text evidence="1">The sequence shown here is derived from an EMBL/GenBank/DDBJ whole genome shotgun (WGS) entry which is preliminary data.</text>
</comment>
<reference evidence="1 2" key="1">
    <citation type="submission" date="2023-08" db="EMBL/GenBank/DDBJ databases">
        <authorList>
            <person name="Girao M."/>
            <person name="Carvalho M.F."/>
        </authorList>
    </citation>
    <scope>NUCLEOTIDE SEQUENCE [LARGE SCALE GENOMIC DNA]</scope>
    <source>
        <strain evidence="1 2">CT-R113</strain>
    </source>
</reference>
<organism evidence="1 2">
    <name type="scientific">Nocardiopsis codii</name>
    <dbReference type="NCBI Taxonomy" id="3065942"/>
    <lineage>
        <taxon>Bacteria</taxon>
        <taxon>Bacillati</taxon>
        <taxon>Actinomycetota</taxon>
        <taxon>Actinomycetes</taxon>
        <taxon>Streptosporangiales</taxon>
        <taxon>Nocardiopsidaceae</taxon>
        <taxon>Nocardiopsis</taxon>
    </lineage>
</organism>
<accession>A0ABU7K2J7</accession>
<proteinExistence type="predicted"/>
<name>A0ABU7K2J7_9ACTN</name>
<evidence type="ECO:0000313" key="1">
    <source>
        <dbReference type="EMBL" id="MEE2036467.1"/>
    </source>
</evidence>
<keyword evidence="2" id="KW-1185">Reference proteome</keyword>
<dbReference type="Proteomes" id="UP001356095">
    <property type="component" value="Unassembled WGS sequence"/>
</dbReference>
<protein>
    <recommendedName>
        <fullName evidence="3">Pyrroloquinoline-quinone binding quinoprotein</fullName>
    </recommendedName>
</protein>
<dbReference type="EMBL" id="JAUZMY010000003">
    <property type="protein sequence ID" value="MEE2036467.1"/>
    <property type="molecule type" value="Genomic_DNA"/>
</dbReference>
<dbReference type="InterPro" id="IPR011047">
    <property type="entry name" value="Quinoprotein_ADH-like_sf"/>
</dbReference>
<evidence type="ECO:0008006" key="3">
    <source>
        <dbReference type="Google" id="ProtNLM"/>
    </source>
</evidence>
<dbReference type="InterPro" id="IPR015943">
    <property type="entry name" value="WD40/YVTN_repeat-like_dom_sf"/>
</dbReference>
<evidence type="ECO:0000313" key="2">
    <source>
        <dbReference type="Proteomes" id="UP001356095"/>
    </source>
</evidence>
<gene>
    <name evidence="1" type="ORF">Q8791_04420</name>
</gene>